<name>A0AAU9U331_EUPED</name>
<dbReference type="EMBL" id="CAKOGL010000012">
    <property type="protein sequence ID" value="CAH2092552.1"/>
    <property type="molecule type" value="Genomic_DNA"/>
</dbReference>
<evidence type="ECO:0000313" key="5">
    <source>
        <dbReference type="Proteomes" id="UP001153954"/>
    </source>
</evidence>
<dbReference type="InterPro" id="IPR005522">
    <property type="entry name" value="IPK"/>
</dbReference>
<dbReference type="Proteomes" id="UP001153954">
    <property type="component" value="Unassembled WGS sequence"/>
</dbReference>
<reference evidence="4" key="1">
    <citation type="submission" date="2022-03" db="EMBL/GenBank/DDBJ databases">
        <authorList>
            <person name="Tunstrom K."/>
        </authorList>
    </citation>
    <scope>NUCLEOTIDE SEQUENCE</scope>
</reference>
<dbReference type="Gene3D" id="3.30.470.160">
    <property type="entry name" value="Inositol polyphosphate kinase"/>
    <property type="match status" value="1"/>
</dbReference>
<keyword evidence="3" id="KW-0418">Kinase</keyword>
<proteinExistence type="inferred from homology"/>
<evidence type="ECO:0000256" key="2">
    <source>
        <dbReference type="ARBA" id="ARBA00022679"/>
    </source>
</evidence>
<evidence type="ECO:0000313" key="4">
    <source>
        <dbReference type="EMBL" id="CAH2092552.1"/>
    </source>
</evidence>
<keyword evidence="2" id="KW-0808">Transferase</keyword>
<dbReference type="AlphaFoldDB" id="A0AAU9U331"/>
<evidence type="ECO:0000256" key="1">
    <source>
        <dbReference type="ARBA" id="ARBA00007374"/>
    </source>
</evidence>
<sequence length="68" mass="7711">MNYRAVLDQLASDSPSPNPWGTVKIIDFAHAFFNDDEEATVDTNFRDGIDSLVEIFESLLKETDDQVF</sequence>
<dbReference type="GO" id="GO:0016301">
    <property type="term" value="F:kinase activity"/>
    <property type="evidence" value="ECO:0007669"/>
    <property type="project" value="UniProtKB-KW"/>
</dbReference>
<organism evidence="4 5">
    <name type="scientific">Euphydryas editha</name>
    <name type="common">Edith's checkerspot</name>
    <dbReference type="NCBI Taxonomy" id="104508"/>
    <lineage>
        <taxon>Eukaryota</taxon>
        <taxon>Metazoa</taxon>
        <taxon>Ecdysozoa</taxon>
        <taxon>Arthropoda</taxon>
        <taxon>Hexapoda</taxon>
        <taxon>Insecta</taxon>
        <taxon>Pterygota</taxon>
        <taxon>Neoptera</taxon>
        <taxon>Endopterygota</taxon>
        <taxon>Lepidoptera</taxon>
        <taxon>Glossata</taxon>
        <taxon>Ditrysia</taxon>
        <taxon>Papilionoidea</taxon>
        <taxon>Nymphalidae</taxon>
        <taxon>Nymphalinae</taxon>
        <taxon>Euphydryas</taxon>
    </lineage>
</organism>
<comment type="caution">
    <text evidence="4">The sequence shown here is derived from an EMBL/GenBank/DDBJ whole genome shotgun (WGS) entry which is preliminary data.</text>
</comment>
<dbReference type="GO" id="GO:0032958">
    <property type="term" value="P:inositol phosphate biosynthetic process"/>
    <property type="evidence" value="ECO:0007669"/>
    <property type="project" value="InterPro"/>
</dbReference>
<dbReference type="Pfam" id="PF03770">
    <property type="entry name" value="IPK"/>
    <property type="match status" value="1"/>
</dbReference>
<comment type="similarity">
    <text evidence="1">Belongs to the inositol phosphokinase (IPK) family.</text>
</comment>
<accession>A0AAU9U331</accession>
<gene>
    <name evidence="4" type="ORF">EEDITHA_LOCUS8305</name>
</gene>
<keyword evidence="5" id="KW-1185">Reference proteome</keyword>
<evidence type="ECO:0000256" key="3">
    <source>
        <dbReference type="ARBA" id="ARBA00022777"/>
    </source>
</evidence>
<dbReference type="SUPFAM" id="SSF56104">
    <property type="entry name" value="SAICAR synthase-like"/>
    <property type="match status" value="1"/>
</dbReference>
<protein>
    <submittedName>
        <fullName evidence="4">Uncharacterized protein</fullName>
    </submittedName>
</protein>
<dbReference type="InterPro" id="IPR038286">
    <property type="entry name" value="IPK_sf"/>
</dbReference>